<evidence type="ECO:0000256" key="9">
    <source>
        <dbReference type="SAM" id="SignalP"/>
    </source>
</evidence>
<feature type="chain" id="PRO_5020026100" evidence="9">
    <location>
        <begin position="25"/>
        <end position="452"/>
    </location>
</feature>
<dbReference type="InterPro" id="IPR046427">
    <property type="entry name" value="Legumain_prodom_sf"/>
</dbReference>
<dbReference type="Gene3D" id="1.10.132.130">
    <property type="match status" value="1"/>
</dbReference>
<evidence type="ECO:0000256" key="3">
    <source>
        <dbReference type="ARBA" id="ARBA00022729"/>
    </source>
</evidence>
<dbReference type="Gene3D" id="3.40.50.1460">
    <property type="match status" value="1"/>
</dbReference>
<dbReference type="InterPro" id="IPR043577">
    <property type="entry name" value="AE"/>
</dbReference>
<dbReference type="InterPro" id="IPR001096">
    <property type="entry name" value="Peptidase_C13"/>
</dbReference>
<dbReference type="Pfam" id="PF01650">
    <property type="entry name" value="Peptidase_C13"/>
    <property type="match status" value="1"/>
</dbReference>
<dbReference type="GO" id="GO:0006624">
    <property type="term" value="P:vacuolar protein processing"/>
    <property type="evidence" value="ECO:0007669"/>
    <property type="project" value="TreeGrafter"/>
</dbReference>
<dbReference type="AlphaFoldDB" id="A0A4D6M6I5"/>
<keyword evidence="4" id="KW-0378">Hydrolase</keyword>
<dbReference type="Gramene" id="Vigun01g065200.1.v1.2">
    <property type="protein sequence ID" value="Vigun01g065200.1.v1.2"/>
    <property type="gene ID" value="Vigun01g065200.v1.2"/>
</dbReference>
<dbReference type="GO" id="GO:0004197">
    <property type="term" value="F:cysteine-type endopeptidase activity"/>
    <property type="evidence" value="ECO:0007669"/>
    <property type="project" value="InterPro"/>
</dbReference>
<evidence type="ECO:0000256" key="2">
    <source>
        <dbReference type="ARBA" id="ARBA00022670"/>
    </source>
</evidence>
<dbReference type="Pfam" id="PF20985">
    <property type="entry name" value="Legum_prodom"/>
    <property type="match status" value="1"/>
</dbReference>
<evidence type="ECO:0000256" key="6">
    <source>
        <dbReference type="ARBA" id="ARBA00023157"/>
    </source>
</evidence>
<proteinExistence type="inferred from homology"/>
<feature type="signal peptide" evidence="9">
    <location>
        <begin position="1"/>
        <end position="24"/>
    </location>
</feature>
<evidence type="ECO:0000313" key="11">
    <source>
        <dbReference type="EMBL" id="QCD96393.1"/>
    </source>
</evidence>
<sequence length="452" mass="50624">MKVSIRRVLVWISFGVSILEGVGGVGDDRKPKRWAVLVAGSQGYGNYRHQADVCHAYQILKKGGLKDENIIVFMYDDIAYNPLNPRPGIIINKPNGPDVYRGVPKDYTGAAATAENFFAVIRGNRSALSGGSGKVLKSSGRDTVFIYFTDHGSPGFVSMPVGPPVAAHEFVEVLKKKHAAKSYKKMVIYLEACESGSMFDGILPNNLNIYVTTAANPHENSYAFYCPNGKPPAPPNYTTCLGDAYSIAWMEDCDKSNMWKETLQQQYETVRQRILWSSHVMQYGDQKLNNDFLVSYFGAPYQPSDNESAYSFEPSRETRHSQRDAHLLHLRLELQKAPVDSEEKMKAQRDLDDEISHREHVDNVILLIANLLFGGENSSTMMLHYRPPGQPLVDDWDCFKTSIKTYESLCGTLSSYGRKYTRFFANMCNAGISVEQLKAASSQVCPEKNKTF</sequence>
<keyword evidence="6" id="KW-1015">Disulfide bond</keyword>
<dbReference type="GO" id="GO:0051603">
    <property type="term" value="P:proteolysis involved in protein catabolic process"/>
    <property type="evidence" value="ECO:0007669"/>
    <property type="project" value="InterPro"/>
</dbReference>
<dbReference type="FunFam" id="3.40.50.1460:FF:000005">
    <property type="entry name" value="Vacuolar-processing enzyme beta-isozyme"/>
    <property type="match status" value="1"/>
</dbReference>
<dbReference type="PANTHER" id="PTHR12000">
    <property type="entry name" value="HEMOGLOBINASE FAMILY MEMBER"/>
    <property type="match status" value="1"/>
</dbReference>
<dbReference type="EMBL" id="CP039350">
    <property type="protein sequence ID" value="QCD96393.1"/>
    <property type="molecule type" value="Genomic_DNA"/>
</dbReference>
<keyword evidence="3 9" id="KW-0732">Signal</keyword>
<dbReference type="PIRSF" id="PIRSF019663">
    <property type="entry name" value="Legumain"/>
    <property type="match status" value="1"/>
</dbReference>
<reference evidence="11 12" key="1">
    <citation type="submission" date="2019-04" db="EMBL/GenBank/DDBJ databases">
        <title>An improved genome assembly and genetic linkage map for asparagus bean, Vigna unguiculata ssp. sesquipedialis.</title>
        <authorList>
            <person name="Xia Q."/>
            <person name="Zhang R."/>
            <person name="Dong Y."/>
        </authorList>
    </citation>
    <scope>NUCLEOTIDE SEQUENCE [LARGE SCALE GENOMIC DNA]</scope>
    <source>
        <tissue evidence="11">Leaf</tissue>
    </source>
</reference>
<evidence type="ECO:0000313" key="12">
    <source>
        <dbReference type="Proteomes" id="UP000501690"/>
    </source>
</evidence>
<dbReference type="InterPro" id="IPR048501">
    <property type="entry name" value="Legum_prodom"/>
</dbReference>
<evidence type="ECO:0000256" key="7">
    <source>
        <dbReference type="ARBA" id="ARBA00023180"/>
    </source>
</evidence>
<protein>
    <submittedName>
        <fullName evidence="11">Legumain</fullName>
    </submittedName>
</protein>
<dbReference type="FunFam" id="1.10.132.130:FF:000001">
    <property type="entry name" value="Vacuolar-processing enzyme beta-isozyme"/>
    <property type="match status" value="1"/>
</dbReference>
<dbReference type="PIRSF" id="PIRSF500139">
    <property type="entry name" value="AE"/>
    <property type="match status" value="1"/>
</dbReference>
<dbReference type="CDD" id="cd21115">
    <property type="entry name" value="legumain_C"/>
    <property type="match status" value="1"/>
</dbReference>
<feature type="active site" description="Nucleophile" evidence="8">
    <location>
        <position position="193"/>
    </location>
</feature>
<accession>A0A4D6M6I5</accession>
<dbReference type="PRINTS" id="PR00776">
    <property type="entry name" value="HEMOGLOBNASE"/>
</dbReference>
<comment type="similarity">
    <text evidence="1">Belongs to the peptidase C13 family.</text>
</comment>
<dbReference type="GO" id="GO:0005773">
    <property type="term" value="C:vacuole"/>
    <property type="evidence" value="ECO:0007669"/>
    <property type="project" value="GOC"/>
</dbReference>
<organism evidence="11 12">
    <name type="scientific">Vigna unguiculata</name>
    <name type="common">Cowpea</name>
    <dbReference type="NCBI Taxonomy" id="3917"/>
    <lineage>
        <taxon>Eukaryota</taxon>
        <taxon>Viridiplantae</taxon>
        <taxon>Streptophyta</taxon>
        <taxon>Embryophyta</taxon>
        <taxon>Tracheophyta</taxon>
        <taxon>Spermatophyta</taxon>
        <taxon>Magnoliopsida</taxon>
        <taxon>eudicotyledons</taxon>
        <taxon>Gunneridae</taxon>
        <taxon>Pentapetalae</taxon>
        <taxon>rosids</taxon>
        <taxon>fabids</taxon>
        <taxon>Fabales</taxon>
        <taxon>Fabaceae</taxon>
        <taxon>Papilionoideae</taxon>
        <taxon>50 kb inversion clade</taxon>
        <taxon>NPAAA clade</taxon>
        <taxon>indigoferoid/millettioid clade</taxon>
        <taxon>Phaseoleae</taxon>
        <taxon>Vigna</taxon>
    </lineage>
</organism>
<gene>
    <name evidence="11" type="ORF">DEO72_LG6g1095</name>
</gene>
<feature type="domain" description="Legumain prodomain" evidence="10">
    <location>
        <begin position="350"/>
        <end position="445"/>
    </location>
</feature>
<evidence type="ECO:0000256" key="1">
    <source>
        <dbReference type="ARBA" id="ARBA00009941"/>
    </source>
</evidence>
<dbReference type="OrthoDB" id="192611at2759"/>
<evidence type="ECO:0000259" key="10">
    <source>
        <dbReference type="Pfam" id="PF20985"/>
    </source>
</evidence>
<dbReference type="Proteomes" id="UP000501690">
    <property type="component" value="Linkage Group LG6"/>
</dbReference>
<evidence type="ECO:0000256" key="5">
    <source>
        <dbReference type="ARBA" id="ARBA00022807"/>
    </source>
</evidence>
<evidence type="ECO:0000256" key="4">
    <source>
        <dbReference type="ARBA" id="ARBA00022801"/>
    </source>
</evidence>
<keyword evidence="2" id="KW-0645">Protease</keyword>
<keyword evidence="12" id="KW-1185">Reference proteome</keyword>
<dbReference type="PANTHER" id="PTHR12000:SF52">
    <property type="entry name" value="LEGUMAIN PROTEIN-RELATED"/>
    <property type="match status" value="1"/>
</dbReference>
<keyword evidence="5" id="KW-0788">Thiol protease</keyword>
<feature type="active site" evidence="8">
    <location>
        <position position="151"/>
    </location>
</feature>
<evidence type="ECO:0000256" key="8">
    <source>
        <dbReference type="PIRSR" id="PIRSR019663-1"/>
    </source>
</evidence>
<name>A0A4D6M6I5_VIGUN</name>
<keyword evidence="7" id="KW-0325">Glycoprotein</keyword>